<evidence type="ECO:0000256" key="8">
    <source>
        <dbReference type="ARBA" id="ARBA00023239"/>
    </source>
</evidence>
<keyword evidence="2" id="KW-0169">Cobalamin biosynthesis</keyword>
<keyword evidence="5" id="KW-0949">S-adenosyl-L-methionine</keyword>
<dbReference type="Proteomes" id="UP000319514">
    <property type="component" value="Unassembled WGS sequence"/>
</dbReference>
<dbReference type="GO" id="GO:0043115">
    <property type="term" value="F:precorrin-2 dehydrogenase activity"/>
    <property type="evidence" value="ECO:0007669"/>
    <property type="project" value="UniProtKB-EC"/>
</dbReference>
<protein>
    <submittedName>
        <fullName evidence="14">Uroporphyrinogen-III C-methyltransferase</fullName>
    </submittedName>
</protein>
<dbReference type="Gene3D" id="3.40.1010.10">
    <property type="entry name" value="Cobalt-precorrin-4 Transmethylase, Domain 1"/>
    <property type="match status" value="1"/>
</dbReference>
<proteinExistence type="predicted"/>
<dbReference type="Pfam" id="PF13241">
    <property type="entry name" value="NAD_binding_7"/>
    <property type="match status" value="1"/>
</dbReference>
<dbReference type="InterPro" id="IPR035996">
    <property type="entry name" value="4pyrrol_Methylase_sf"/>
</dbReference>
<evidence type="ECO:0000256" key="12">
    <source>
        <dbReference type="PIRSR" id="PIRSR036426-1"/>
    </source>
</evidence>
<evidence type="ECO:0000256" key="7">
    <source>
        <dbReference type="ARBA" id="ARBA00023027"/>
    </source>
</evidence>
<comment type="pathway">
    <text evidence="1">Porphyrin-containing compound metabolism; siroheme biosynthesis; sirohydrochlorin from precorrin-2: step 1/1.</text>
</comment>
<evidence type="ECO:0000313" key="15">
    <source>
        <dbReference type="Proteomes" id="UP000319514"/>
    </source>
</evidence>
<dbReference type="Gene3D" id="3.30.950.10">
    <property type="entry name" value="Methyltransferase, Cobalt-precorrin-4 Transmethylase, Domain 2"/>
    <property type="match status" value="1"/>
</dbReference>
<gene>
    <name evidence="14" type="ORF">FB474_1569</name>
</gene>
<keyword evidence="7" id="KW-0520">NAD</keyword>
<keyword evidence="10" id="KW-0511">Multifunctional enzyme</keyword>
<dbReference type="SUPFAM" id="SSF51735">
    <property type="entry name" value="NAD(P)-binding Rossmann-fold domains"/>
    <property type="match status" value="1"/>
</dbReference>
<comment type="caution">
    <text evidence="14">The sequence shown here is derived from an EMBL/GenBank/DDBJ whole genome shotgun (WGS) entry which is preliminary data.</text>
</comment>
<dbReference type="FunFam" id="3.40.1010.10:FF:000001">
    <property type="entry name" value="Siroheme synthase"/>
    <property type="match status" value="1"/>
</dbReference>
<dbReference type="Pfam" id="PF00590">
    <property type="entry name" value="TP_methylase"/>
    <property type="match status" value="1"/>
</dbReference>
<evidence type="ECO:0000256" key="2">
    <source>
        <dbReference type="ARBA" id="ARBA00022573"/>
    </source>
</evidence>
<dbReference type="PANTHER" id="PTHR45790">
    <property type="entry name" value="SIROHEME SYNTHASE-RELATED"/>
    <property type="match status" value="1"/>
</dbReference>
<dbReference type="InterPro" id="IPR014777">
    <property type="entry name" value="4pyrrole_Mease_sub1"/>
</dbReference>
<dbReference type="CDD" id="cd11642">
    <property type="entry name" value="SUMT"/>
    <property type="match status" value="1"/>
</dbReference>
<dbReference type="UniPathway" id="UPA00262">
    <property type="reaction ID" value="UER00222"/>
</dbReference>
<dbReference type="Gene3D" id="3.40.50.720">
    <property type="entry name" value="NAD(P)-binding Rossmann-like Domain"/>
    <property type="match status" value="1"/>
</dbReference>
<keyword evidence="3 14" id="KW-0489">Methyltransferase</keyword>
<dbReference type="GO" id="GO:0004851">
    <property type="term" value="F:uroporphyrin-III C-methyltransferase activity"/>
    <property type="evidence" value="ECO:0007669"/>
    <property type="project" value="InterPro"/>
</dbReference>
<dbReference type="NCBIfam" id="TIGR01470">
    <property type="entry name" value="cysG_Nterm"/>
    <property type="match status" value="1"/>
</dbReference>
<accession>A0A542ZIN2</accession>
<evidence type="ECO:0000256" key="1">
    <source>
        <dbReference type="ARBA" id="ARBA00005010"/>
    </source>
</evidence>
<feature type="active site" description="Proton acceptor" evidence="12">
    <location>
        <position position="205"/>
    </location>
</feature>
<keyword evidence="8" id="KW-0456">Lyase</keyword>
<dbReference type="InterPro" id="IPR006367">
    <property type="entry name" value="Sirohaem_synthase_N"/>
</dbReference>
<dbReference type="InterPro" id="IPR006366">
    <property type="entry name" value="CobA/CysG_C"/>
</dbReference>
<evidence type="ECO:0000256" key="11">
    <source>
        <dbReference type="ARBA" id="ARBA00047561"/>
    </source>
</evidence>
<dbReference type="InterPro" id="IPR036291">
    <property type="entry name" value="NAD(P)-bd_dom_sf"/>
</dbReference>
<dbReference type="SUPFAM" id="SSF53790">
    <property type="entry name" value="Tetrapyrrole methylase"/>
    <property type="match status" value="1"/>
</dbReference>
<dbReference type="GO" id="GO:0051287">
    <property type="term" value="F:NAD binding"/>
    <property type="evidence" value="ECO:0007669"/>
    <property type="project" value="InterPro"/>
</dbReference>
<comment type="catalytic activity">
    <reaction evidence="11">
        <text>precorrin-2 + NAD(+) = sirohydrochlorin + NADH + 2 H(+)</text>
        <dbReference type="Rhea" id="RHEA:15613"/>
        <dbReference type="ChEBI" id="CHEBI:15378"/>
        <dbReference type="ChEBI" id="CHEBI:57540"/>
        <dbReference type="ChEBI" id="CHEBI:57945"/>
        <dbReference type="ChEBI" id="CHEBI:58351"/>
        <dbReference type="ChEBI" id="CHEBI:58827"/>
        <dbReference type="EC" id="1.3.1.76"/>
    </reaction>
</comment>
<evidence type="ECO:0000313" key="14">
    <source>
        <dbReference type="EMBL" id="TQL60186.1"/>
    </source>
</evidence>
<evidence type="ECO:0000259" key="13">
    <source>
        <dbReference type="Pfam" id="PF00590"/>
    </source>
</evidence>
<dbReference type="OrthoDB" id="9815856at2"/>
<evidence type="ECO:0000256" key="3">
    <source>
        <dbReference type="ARBA" id="ARBA00022603"/>
    </source>
</evidence>
<dbReference type="PIRSF" id="PIRSF036426">
    <property type="entry name" value="Sirohaem_synth"/>
    <property type="match status" value="1"/>
</dbReference>
<dbReference type="GO" id="GO:0019354">
    <property type="term" value="P:siroheme biosynthetic process"/>
    <property type="evidence" value="ECO:0007669"/>
    <property type="project" value="UniProtKB-UniPathway"/>
</dbReference>
<dbReference type="AlphaFoldDB" id="A0A542ZIN2"/>
<evidence type="ECO:0000256" key="9">
    <source>
        <dbReference type="ARBA" id="ARBA00023244"/>
    </source>
</evidence>
<dbReference type="GO" id="GO:0051266">
    <property type="term" value="F:sirohydrochlorin ferrochelatase activity"/>
    <property type="evidence" value="ECO:0007669"/>
    <property type="project" value="InterPro"/>
</dbReference>
<keyword evidence="9" id="KW-0627">Porphyrin biosynthesis</keyword>
<dbReference type="InterPro" id="IPR012409">
    <property type="entry name" value="Sirohaem_synth"/>
</dbReference>
<dbReference type="NCBIfam" id="NF004790">
    <property type="entry name" value="PRK06136.1"/>
    <property type="match status" value="1"/>
</dbReference>
<dbReference type="PANTHER" id="PTHR45790:SF3">
    <property type="entry name" value="S-ADENOSYL-L-METHIONINE-DEPENDENT UROPORPHYRINOGEN III METHYLTRANSFERASE, CHLOROPLASTIC"/>
    <property type="match status" value="1"/>
</dbReference>
<feature type="domain" description="Tetrapyrrole methylase" evidence="13">
    <location>
        <begin position="174"/>
        <end position="386"/>
    </location>
</feature>
<keyword evidence="15" id="KW-1185">Reference proteome</keyword>
<dbReference type="InterPro" id="IPR050161">
    <property type="entry name" value="Siro_Cobalamin_biosynth"/>
</dbReference>
<sequence length="412" mass="42489">MAEHAETLLPLGLRLRDRRVVVVGGGRVALRRVGALLQARAAVTVVSPEVVAALEDLALRGQVEWHPRFYADGDLEGAWLAMACTADPEVNAAVLREAEVRRVFCLRVDDARDASAWMPATGRSGPATVSVHGDRNPRRAAALRDAAVTAVEAALRDDPGAPARPPLRDDTPGRVILVGGGPGDPELLTLKGFQALATADVVVVDRLAPLAVLDGLREGVEVVDVSKIPRGRFTPQEEINAVLVDRARRGLTVVRLKGGDSFVFGRGMEEVLACAEAGVATEVVPGVTSAIAAPELAGIPVTHRGLSQGFTVISGHAAPGDPRSTVDWDALARGGTTLVVLMGVETLPAIAGALVAAGRDADTPLACVMDGGLPTQAVLSGTLGAVAKDGPPDGLRPPAVTVIGPVARFAAG</sequence>
<keyword evidence="4 14" id="KW-0808">Transferase</keyword>
<dbReference type="InterPro" id="IPR000878">
    <property type="entry name" value="4pyrrol_Mease"/>
</dbReference>
<dbReference type="GO" id="GO:0009236">
    <property type="term" value="P:cobalamin biosynthetic process"/>
    <property type="evidence" value="ECO:0007669"/>
    <property type="project" value="UniProtKB-KW"/>
</dbReference>
<dbReference type="GO" id="GO:0032259">
    <property type="term" value="P:methylation"/>
    <property type="evidence" value="ECO:0007669"/>
    <property type="project" value="UniProtKB-KW"/>
</dbReference>
<evidence type="ECO:0000256" key="4">
    <source>
        <dbReference type="ARBA" id="ARBA00022679"/>
    </source>
</evidence>
<dbReference type="NCBIfam" id="TIGR01469">
    <property type="entry name" value="cobA_cysG_Cterm"/>
    <property type="match status" value="1"/>
</dbReference>
<evidence type="ECO:0000256" key="6">
    <source>
        <dbReference type="ARBA" id="ARBA00023002"/>
    </source>
</evidence>
<reference evidence="14 15" key="1">
    <citation type="submission" date="2019-06" db="EMBL/GenBank/DDBJ databases">
        <title>Sequencing the genomes of 1000 actinobacteria strains.</title>
        <authorList>
            <person name="Klenk H.-P."/>
        </authorList>
    </citation>
    <scope>NUCLEOTIDE SEQUENCE [LARGE SCALE GENOMIC DNA]</scope>
    <source>
        <strain evidence="14 15">DSM 18082</strain>
    </source>
</reference>
<evidence type="ECO:0000256" key="5">
    <source>
        <dbReference type="ARBA" id="ARBA00022691"/>
    </source>
</evidence>
<dbReference type="EMBL" id="VFOQ01000001">
    <property type="protein sequence ID" value="TQL60186.1"/>
    <property type="molecule type" value="Genomic_DNA"/>
</dbReference>
<dbReference type="RefSeq" id="WP_141788118.1">
    <property type="nucleotide sequence ID" value="NZ_BAAAKX010000021.1"/>
</dbReference>
<feature type="active site" description="Proton donor" evidence="12">
    <location>
        <position position="227"/>
    </location>
</feature>
<organism evidence="14 15">
    <name type="scientific">Oryzihumus leptocrescens</name>
    <dbReference type="NCBI Taxonomy" id="297536"/>
    <lineage>
        <taxon>Bacteria</taxon>
        <taxon>Bacillati</taxon>
        <taxon>Actinomycetota</taxon>
        <taxon>Actinomycetes</taxon>
        <taxon>Micrococcales</taxon>
        <taxon>Intrasporangiaceae</taxon>
        <taxon>Oryzihumus</taxon>
    </lineage>
</organism>
<evidence type="ECO:0000256" key="10">
    <source>
        <dbReference type="ARBA" id="ARBA00023268"/>
    </source>
</evidence>
<dbReference type="InterPro" id="IPR014776">
    <property type="entry name" value="4pyrrole_Mease_sub2"/>
</dbReference>
<keyword evidence="6" id="KW-0560">Oxidoreductase</keyword>
<name>A0A542ZIN2_9MICO</name>